<protein>
    <recommendedName>
        <fullName evidence="2">Transposase IS4-like domain-containing protein</fullName>
    </recommendedName>
</protein>
<sequence length="91" mass="10359">KAKGKKPLPDYLIQRNGAVEYINKHGSESWKKQNGYHRGSLNEVVMFRYKRIFGGELDGRTVENQKKGVKLNCLTLDKFIGIGMPDAYKVS</sequence>
<proteinExistence type="predicted"/>
<organism evidence="1">
    <name type="scientific">termite gut metagenome</name>
    <dbReference type="NCBI Taxonomy" id="433724"/>
    <lineage>
        <taxon>unclassified sequences</taxon>
        <taxon>metagenomes</taxon>
        <taxon>organismal metagenomes</taxon>
    </lineage>
</organism>
<accession>A0A5J4P513</accession>
<dbReference type="EMBL" id="SNRY01011499">
    <property type="protein sequence ID" value="KAA6304456.1"/>
    <property type="molecule type" value="Genomic_DNA"/>
</dbReference>
<evidence type="ECO:0000313" key="1">
    <source>
        <dbReference type="EMBL" id="KAA6304456.1"/>
    </source>
</evidence>
<dbReference type="AlphaFoldDB" id="A0A5J4P513"/>
<feature type="non-terminal residue" evidence="1">
    <location>
        <position position="1"/>
    </location>
</feature>
<gene>
    <name evidence="1" type="ORF">EZS27_043896</name>
</gene>
<reference evidence="1" key="1">
    <citation type="submission" date="2019-03" db="EMBL/GenBank/DDBJ databases">
        <title>Single cell metagenomics reveals metabolic interactions within the superorganism composed of flagellate Streblomastix strix and complex community of Bacteroidetes bacteria on its surface.</title>
        <authorList>
            <person name="Treitli S.C."/>
            <person name="Kolisko M."/>
            <person name="Husnik F."/>
            <person name="Keeling P."/>
            <person name="Hampl V."/>
        </authorList>
    </citation>
    <scope>NUCLEOTIDE SEQUENCE</scope>
    <source>
        <strain evidence="1">STM</strain>
    </source>
</reference>
<comment type="caution">
    <text evidence="1">The sequence shown here is derived from an EMBL/GenBank/DDBJ whole genome shotgun (WGS) entry which is preliminary data.</text>
</comment>
<name>A0A5J4P513_9ZZZZ</name>
<evidence type="ECO:0008006" key="2">
    <source>
        <dbReference type="Google" id="ProtNLM"/>
    </source>
</evidence>